<evidence type="ECO:0000313" key="2">
    <source>
        <dbReference type="Proteomes" id="UP000198596"/>
    </source>
</evidence>
<evidence type="ECO:0008006" key="3">
    <source>
        <dbReference type="Google" id="ProtNLM"/>
    </source>
</evidence>
<dbReference type="EMBL" id="FONQ01000009">
    <property type="protein sequence ID" value="SFF13356.1"/>
    <property type="molecule type" value="Genomic_DNA"/>
</dbReference>
<organism evidence="1 2">
    <name type="scientific">Flavobacterium xueshanense</name>
    <dbReference type="NCBI Taxonomy" id="935223"/>
    <lineage>
        <taxon>Bacteria</taxon>
        <taxon>Pseudomonadati</taxon>
        <taxon>Bacteroidota</taxon>
        <taxon>Flavobacteriia</taxon>
        <taxon>Flavobacteriales</taxon>
        <taxon>Flavobacteriaceae</taxon>
        <taxon>Flavobacterium</taxon>
    </lineage>
</organism>
<dbReference type="STRING" id="935223.SAMN04488131_10990"/>
<dbReference type="AlphaFoldDB" id="A0A1I2G9D8"/>
<name>A0A1I2G9D8_9FLAO</name>
<evidence type="ECO:0000313" key="1">
    <source>
        <dbReference type="EMBL" id="SFF13356.1"/>
    </source>
</evidence>
<dbReference type="OrthoDB" id="8556864at2"/>
<dbReference type="SUPFAM" id="SSF53383">
    <property type="entry name" value="PLP-dependent transferases"/>
    <property type="match status" value="1"/>
</dbReference>
<proteinExistence type="predicted"/>
<accession>A0A1I2G9D8</accession>
<dbReference type="Proteomes" id="UP000198596">
    <property type="component" value="Unassembled WGS sequence"/>
</dbReference>
<dbReference type="Gene3D" id="3.40.640.10">
    <property type="entry name" value="Type I PLP-dependent aspartate aminotransferase-like (Major domain)"/>
    <property type="match status" value="1"/>
</dbReference>
<dbReference type="InterPro" id="IPR015424">
    <property type="entry name" value="PyrdxlP-dep_Trfase"/>
</dbReference>
<reference evidence="2" key="1">
    <citation type="submission" date="2016-10" db="EMBL/GenBank/DDBJ databases">
        <authorList>
            <person name="Varghese N."/>
            <person name="Submissions S."/>
        </authorList>
    </citation>
    <scope>NUCLEOTIDE SEQUENCE [LARGE SCALE GENOMIC DNA]</scope>
    <source>
        <strain evidence="2">CGMCC 1.9227</strain>
    </source>
</reference>
<dbReference type="RefSeq" id="WP_091205606.1">
    <property type="nucleotide sequence ID" value="NZ_FONQ01000009.1"/>
</dbReference>
<dbReference type="InterPro" id="IPR015421">
    <property type="entry name" value="PyrdxlP-dep_Trfase_major"/>
</dbReference>
<sequence>MTNNILIENQYKRTSLFEKENVNYLVRVLKRFNTVPKINNINIITSTSEPTIFKIVPNKSIIIGSSFLSKPILALVYLRYGIEWQLWYKALNTEKQDVVLCDIAALEVTRIFYNLLPKNDKEKLENLDYVLINLIKNDIYLNTESSLINEELQSFHGLKNSNTELKKSWKAIVENLAKPTEYMLMSGGDLRLNIDEIHLLNKYGCRPFPRPDAFTFASSTASSVSNFAFDKTDKVRSILIRNSLKNGFKNTTIEFSELLKNNLRKIFRLSEECEIIFSPSGTDSSLQIAAITQIISDKEITHILVASDETGSGVAAALKGCHFENTTALNYPIKKDAKIEGFRDVDLVQIPFRDQNGALKTSAQLDKEVLDAVIRTKNQGRHVVLHTMDQSKLGYQSPSDEFIKKLNRLENLSIQIIVDGSQLRLDPKDIQNYLNKGYIVTITGSKFFTGPPYCGALILPQSVNKLIQSVKNTLPKGLNKYYNSSDWPTSWFCSNELSDGYNYGSYMRWNAAVVEMDRYYKTPILYRNMGIEMFCNFVDDSIKEATFLQPIYSDETKTKSFSSKEFGIRNIRTIFPFFIFKNNEVLTVDKVKKLYTLLNSDLSDQFEGSSLEIIRLAAQKCHIGQAVNVKYTTEIESAILRISLGARVISESWVSRDISLFFRNIELQMSQITITIKKIELILNNSELLD</sequence>
<keyword evidence="2" id="KW-1185">Reference proteome</keyword>
<gene>
    <name evidence="1" type="ORF">SAMN04488131_10990</name>
</gene>
<protein>
    <recommendedName>
        <fullName evidence="3">Bll5850 protein</fullName>
    </recommendedName>
</protein>